<dbReference type="Proteomes" id="UP000031670">
    <property type="component" value="Unassembled WGS sequence"/>
</dbReference>
<evidence type="ECO:0008006" key="4">
    <source>
        <dbReference type="Google" id="ProtNLM"/>
    </source>
</evidence>
<evidence type="ECO:0000313" key="2">
    <source>
        <dbReference type="EMBL" id="GAM60024.1"/>
    </source>
</evidence>
<reference evidence="2 3" key="2">
    <citation type="submission" date="2015-01" db="EMBL/GenBank/DDBJ databases">
        <authorList>
            <consortium name="NBRP consortium"/>
            <person name="Sawabe T."/>
            <person name="Meirelles P."/>
            <person name="Feng G."/>
            <person name="Sayaka M."/>
            <person name="Hattori M."/>
            <person name="Ohkuma M."/>
        </authorList>
    </citation>
    <scope>NUCLEOTIDE SEQUENCE [LARGE SCALE GENOMIC DNA]</scope>
    <source>
        <strain evidence="2 3">JCM19232</strain>
    </source>
</reference>
<proteinExistence type="predicted"/>
<feature type="compositionally biased region" description="Low complexity" evidence="1">
    <location>
        <begin position="28"/>
        <end position="52"/>
    </location>
</feature>
<gene>
    <name evidence="2" type="ORF">JCM19232_357</name>
</gene>
<organism evidence="2 3">
    <name type="scientific">Vibrio ishigakensis</name>
    <dbReference type="NCBI Taxonomy" id="1481914"/>
    <lineage>
        <taxon>Bacteria</taxon>
        <taxon>Pseudomonadati</taxon>
        <taxon>Pseudomonadota</taxon>
        <taxon>Gammaproteobacteria</taxon>
        <taxon>Vibrionales</taxon>
        <taxon>Vibrionaceae</taxon>
        <taxon>Vibrio</taxon>
    </lineage>
</organism>
<feature type="region of interest" description="Disordered" evidence="1">
    <location>
        <begin position="20"/>
        <end position="68"/>
    </location>
</feature>
<evidence type="ECO:0000313" key="3">
    <source>
        <dbReference type="Proteomes" id="UP000031670"/>
    </source>
</evidence>
<name>A0A0B8PAT0_9VIBR</name>
<reference evidence="2 3" key="1">
    <citation type="submission" date="2015-01" db="EMBL/GenBank/DDBJ databases">
        <title>Vibrio sp. C5 JCM 19232 whole genome shotgun sequence.</title>
        <authorList>
            <person name="Sawabe T."/>
            <person name="Meirelles P."/>
            <person name="Feng G."/>
            <person name="Sayaka M."/>
            <person name="Hattori M."/>
            <person name="Ohkuma M."/>
        </authorList>
    </citation>
    <scope>NUCLEOTIDE SEQUENCE [LARGE SCALE GENOMIC DNA]</scope>
    <source>
        <strain evidence="2 3">JCM19232</strain>
    </source>
</reference>
<comment type="caution">
    <text evidence="2">The sequence shown here is derived from an EMBL/GenBank/DDBJ whole genome shotgun (WGS) entry which is preliminary data.</text>
</comment>
<dbReference type="EMBL" id="BBSA01000001">
    <property type="protein sequence ID" value="GAM60024.1"/>
    <property type="molecule type" value="Genomic_DNA"/>
</dbReference>
<accession>A0A0B8PAT0</accession>
<protein>
    <recommendedName>
        <fullName evidence="4">Lipoprotein</fullName>
    </recommendedName>
</protein>
<sequence>MKSHIALSFISLGVLTACGGGSGGSGGSSSSDDGSSSSTPTVTETAEVTTPTQENSETRKTSELVVPDDFNYDPTDKLTVDVDISGLTSDKAYLSIYSEFDEQGGDFKPDYRHRVSGTPLANGKASMELTFPSQNQVLLAEVWFFDGSEPLQKLITADDPSFYY</sequence>
<dbReference type="PROSITE" id="PS51257">
    <property type="entry name" value="PROKAR_LIPOPROTEIN"/>
    <property type="match status" value="1"/>
</dbReference>
<evidence type="ECO:0000256" key="1">
    <source>
        <dbReference type="SAM" id="MobiDB-lite"/>
    </source>
</evidence>
<dbReference type="AlphaFoldDB" id="A0A0B8PAT0"/>